<evidence type="ECO:0000313" key="5">
    <source>
        <dbReference type="Proteomes" id="UP000887565"/>
    </source>
</evidence>
<dbReference type="GO" id="GO:0005737">
    <property type="term" value="C:cytoplasm"/>
    <property type="evidence" value="ECO:0007669"/>
    <property type="project" value="TreeGrafter"/>
</dbReference>
<dbReference type="GO" id="GO:0006897">
    <property type="term" value="P:endocytosis"/>
    <property type="evidence" value="ECO:0007669"/>
    <property type="project" value="TreeGrafter"/>
</dbReference>
<feature type="domain" description="EF-hand" evidence="4">
    <location>
        <begin position="160"/>
        <end position="195"/>
    </location>
</feature>
<dbReference type="PROSITE" id="PS00018">
    <property type="entry name" value="EF_HAND_1"/>
    <property type="match status" value="1"/>
</dbReference>
<feature type="compositionally biased region" description="Polar residues" evidence="2">
    <location>
        <begin position="259"/>
        <end position="284"/>
    </location>
</feature>
<evidence type="ECO:0000256" key="2">
    <source>
        <dbReference type="SAM" id="MobiDB-lite"/>
    </source>
</evidence>
<dbReference type="PANTHER" id="PTHR11216">
    <property type="entry name" value="EH DOMAIN"/>
    <property type="match status" value="1"/>
</dbReference>
<dbReference type="SMART" id="SM00027">
    <property type="entry name" value="EH"/>
    <property type="match status" value="1"/>
</dbReference>
<dbReference type="InterPro" id="IPR000261">
    <property type="entry name" value="EH_dom"/>
</dbReference>
<proteinExistence type="predicted"/>
<keyword evidence="1" id="KW-0106">Calcium</keyword>
<dbReference type="Gene3D" id="1.10.268.20">
    <property type="match status" value="1"/>
</dbReference>
<protein>
    <submittedName>
        <fullName evidence="6">Calmodulin</fullName>
    </submittedName>
</protein>
<dbReference type="GO" id="GO:0005886">
    <property type="term" value="C:plasma membrane"/>
    <property type="evidence" value="ECO:0007669"/>
    <property type="project" value="TreeGrafter"/>
</dbReference>
<dbReference type="InterPro" id="IPR040990">
    <property type="entry name" value="DUF5600"/>
</dbReference>
<dbReference type="PROSITE" id="PS50222">
    <property type="entry name" value="EF_HAND_2"/>
    <property type="match status" value="1"/>
</dbReference>
<feature type="region of interest" description="Disordered" evidence="2">
    <location>
        <begin position="205"/>
        <end position="284"/>
    </location>
</feature>
<organism evidence="5 6">
    <name type="scientific">Romanomermis culicivorax</name>
    <name type="common">Nematode worm</name>
    <dbReference type="NCBI Taxonomy" id="13658"/>
    <lineage>
        <taxon>Eukaryota</taxon>
        <taxon>Metazoa</taxon>
        <taxon>Ecdysozoa</taxon>
        <taxon>Nematoda</taxon>
        <taxon>Enoplea</taxon>
        <taxon>Dorylaimia</taxon>
        <taxon>Mermithida</taxon>
        <taxon>Mermithoidea</taxon>
        <taxon>Mermithidae</taxon>
        <taxon>Romanomermis</taxon>
    </lineage>
</organism>
<dbReference type="AlphaFoldDB" id="A0A915L3R7"/>
<dbReference type="PROSITE" id="PS50031">
    <property type="entry name" value="EH"/>
    <property type="match status" value="1"/>
</dbReference>
<dbReference type="InterPro" id="IPR002048">
    <property type="entry name" value="EF_hand_dom"/>
</dbReference>
<dbReference type="InterPro" id="IPR018247">
    <property type="entry name" value="EF_Hand_1_Ca_BS"/>
</dbReference>
<evidence type="ECO:0000259" key="3">
    <source>
        <dbReference type="PROSITE" id="PS50031"/>
    </source>
</evidence>
<evidence type="ECO:0000259" key="4">
    <source>
        <dbReference type="PROSITE" id="PS50222"/>
    </source>
</evidence>
<feature type="compositionally biased region" description="Basic and acidic residues" evidence="2">
    <location>
        <begin position="222"/>
        <end position="231"/>
    </location>
</feature>
<sequence length="284" mass="31510">MDELIKCIGFGICATKEAIIKDLENIVYPKVCLKYRLPSGDLPPAEDLKQKLAQTNEKNWHPLNRKTCKLLNQLDEFLKNDVTRLIQALPSDTKISVADYGPLATEGRINAGQFEREMQWSNVSAQAERRHWRRTFESLPLDNGKLHAADARAFLLKSGLPQAVLGEILKLVDTDGDNQIDLEEFYLLSFLIDRKLAGKDIPKILPASVLPPSSHSKSSQKRSADSKDDLVNKLQASLEAAEHDGKKSSIDKSRESKAQRCSSTKKSSANPAMATKKTSSVGVK</sequence>
<dbReference type="GO" id="GO:0016197">
    <property type="term" value="P:endosomal transport"/>
    <property type="evidence" value="ECO:0007669"/>
    <property type="project" value="TreeGrafter"/>
</dbReference>
<reference evidence="6" key="1">
    <citation type="submission" date="2022-11" db="UniProtKB">
        <authorList>
            <consortium name="WormBaseParasite"/>
        </authorList>
    </citation>
    <scope>IDENTIFICATION</scope>
</reference>
<dbReference type="GO" id="GO:0005509">
    <property type="term" value="F:calcium ion binding"/>
    <property type="evidence" value="ECO:0007669"/>
    <property type="project" value="InterPro"/>
</dbReference>
<dbReference type="Pfam" id="PF18150">
    <property type="entry name" value="DUF5600"/>
    <property type="match status" value="1"/>
</dbReference>
<dbReference type="CDD" id="cd00052">
    <property type="entry name" value="EH"/>
    <property type="match status" value="1"/>
</dbReference>
<dbReference type="Pfam" id="PF12763">
    <property type="entry name" value="EH"/>
    <property type="match status" value="1"/>
</dbReference>
<dbReference type="InterPro" id="IPR011992">
    <property type="entry name" value="EF-hand-dom_pair"/>
</dbReference>
<dbReference type="Gene3D" id="1.10.238.10">
    <property type="entry name" value="EF-hand"/>
    <property type="match status" value="1"/>
</dbReference>
<evidence type="ECO:0000313" key="6">
    <source>
        <dbReference type="WBParaSite" id="nRc.2.0.1.t45740-RA"/>
    </source>
</evidence>
<feature type="domain" description="EH" evidence="3">
    <location>
        <begin position="128"/>
        <end position="216"/>
    </location>
</feature>
<feature type="compositionally biased region" description="Basic and acidic residues" evidence="2">
    <location>
        <begin position="240"/>
        <end position="258"/>
    </location>
</feature>
<evidence type="ECO:0000256" key="1">
    <source>
        <dbReference type="ARBA" id="ARBA00022837"/>
    </source>
</evidence>
<dbReference type="WBParaSite" id="nRc.2.0.1.t45740-RA">
    <property type="protein sequence ID" value="nRc.2.0.1.t45740-RA"/>
    <property type="gene ID" value="nRc.2.0.1.g45740"/>
</dbReference>
<keyword evidence="5" id="KW-1185">Reference proteome</keyword>
<name>A0A915L3R7_ROMCU</name>
<accession>A0A915L3R7</accession>
<dbReference type="Proteomes" id="UP000887565">
    <property type="component" value="Unplaced"/>
</dbReference>
<dbReference type="SUPFAM" id="SSF47473">
    <property type="entry name" value="EF-hand"/>
    <property type="match status" value="1"/>
</dbReference>